<organism evidence="2">
    <name type="scientific">Chlamydomonas euryale</name>
    <dbReference type="NCBI Taxonomy" id="1486919"/>
    <lineage>
        <taxon>Eukaryota</taxon>
        <taxon>Viridiplantae</taxon>
        <taxon>Chlorophyta</taxon>
        <taxon>core chlorophytes</taxon>
        <taxon>Chlorophyceae</taxon>
        <taxon>CS clade</taxon>
        <taxon>Chlamydomonadales</taxon>
        <taxon>Chlamydomonadaceae</taxon>
        <taxon>Chlamydomonas</taxon>
    </lineage>
</organism>
<gene>
    <name evidence="2" type="ORF">CEUR00632_LOCUS18035</name>
</gene>
<proteinExistence type="inferred from homology"/>
<name>A0A7R9VU55_9CHLO</name>
<dbReference type="Pfam" id="PF00318">
    <property type="entry name" value="Ribosomal_S2"/>
    <property type="match status" value="1"/>
</dbReference>
<dbReference type="EMBL" id="HBEC01038846">
    <property type="protein sequence ID" value="CAD8305343.1"/>
    <property type="molecule type" value="Transcribed_RNA"/>
</dbReference>
<dbReference type="GO" id="GO:0005840">
    <property type="term" value="C:ribosome"/>
    <property type="evidence" value="ECO:0007669"/>
    <property type="project" value="InterPro"/>
</dbReference>
<dbReference type="GO" id="GO:0003735">
    <property type="term" value="F:structural constituent of ribosome"/>
    <property type="evidence" value="ECO:0007669"/>
    <property type="project" value="InterPro"/>
</dbReference>
<evidence type="ECO:0000256" key="1">
    <source>
        <dbReference type="ARBA" id="ARBA00006242"/>
    </source>
</evidence>
<dbReference type="InterPro" id="IPR023591">
    <property type="entry name" value="Ribosomal_uS2_flav_dom_sf"/>
</dbReference>
<comment type="similarity">
    <text evidence="1">Belongs to the universal ribosomal protein uS2 family.</text>
</comment>
<reference evidence="2" key="1">
    <citation type="submission" date="2021-01" db="EMBL/GenBank/DDBJ databases">
        <authorList>
            <person name="Corre E."/>
            <person name="Pelletier E."/>
            <person name="Niang G."/>
            <person name="Scheremetjew M."/>
            <person name="Finn R."/>
            <person name="Kale V."/>
            <person name="Holt S."/>
            <person name="Cochrane G."/>
            <person name="Meng A."/>
            <person name="Brown T."/>
            <person name="Cohen L."/>
        </authorList>
    </citation>
    <scope>NUCLEOTIDE SEQUENCE</scope>
    <source>
        <strain evidence="2">CCMP219</strain>
    </source>
</reference>
<dbReference type="SUPFAM" id="SSF52313">
    <property type="entry name" value="Ribosomal protein S2"/>
    <property type="match status" value="1"/>
</dbReference>
<evidence type="ECO:0000313" key="2">
    <source>
        <dbReference type="EMBL" id="CAD8305343.1"/>
    </source>
</evidence>
<dbReference type="AlphaFoldDB" id="A0A7R9VU55"/>
<sequence length="145" mass="15849">MDRPAPRLHPLDKWRLFARSRRMGRGGGGARELLRGVLALEGAATQLPLSRTVQGDHAKLRLIVALDLTHDHTVVEEAHARGLLTASVVNLHSDLSAITYPIYAGEYQLRYQHFFLDWLIKVANVPPADGGGPGAAAAGMQRTRN</sequence>
<dbReference type="InterPro" id="IPR001865">
    <property type="entry name" value="Ribosomal_uS2"/>
</dbReference>
<dbReference type="GO" id="GO:0006412">
    <property type="term" value="P:translation"/>
    <property type="evidence" value="ECO:0007669"/>
    <property type="project" value="InterPro"/>
</dbReference>
<dbReference type="Gene3D" id="3.40.50.10490">
    <property type="entry name" value="Glucose-6-phosphate isomerase like protein, domain 1"/>
    <property type="match status" value="1"/>
</dbReference>
<protein>
    <submittedName>
        <fullName evidence="2">Uncharacterized protein</fullName>
    </submittedName>
</protein>
<accession>A0A7R9VU55</accession>